<dbReference type="PANTHER" id="PTHR33360">
    <property type="entry name" value="TRANSPOSASE FOR INSERTION SEQUENCE ELEMENT IS200"/>
    <property type="match status" value="1"/>
</dbReference>
<dbReference type="GO" id="GO:0006313">
    <property type="term" value="P:DNA transposition"/>
    <property type="evidence" value="ECO:0007669"/>
    <property type="project" value="InterPro"/>
</dbReference>
<dbReference type="OrthoDB" id="9798161at2"/>
<dbReference type="RefSeq" id="WP_092911590.1">
    <property type="nucleotide sequence ID" value="NZ_FOXB01000009.1"/>
</dbReference>
<dbReference type="PANTHER" id="PTHR33360:SF2">
    <property type="entry name" value="TRANSPOSASE FOR INSERTION SEQUENCE ELEMENT IS200"/>
    <property type="match status" value="1"/>
</dbReference>
<keyword evidence="3" id="KW-1185">Reference proteome</keyword>
<accession>A0A1I5N8G1</accession>
<dbReference type="SUPFAM" id="SSF143422">
    <property type="entry name" value="Transposase IS200-like"/>
    <property type="match status" value="1"/>
</dbReference>
<reference evidence="2 3" key="1">
    <citation type="submission" date="2016-10" db="EMBL/GenBank/DDBJ databases">
        <authorList>
            <person name="de Groot N.N."/>
        </authorList>
    </citation>
    <scope>NUCLEOTIDE SEQUENCE [LARGE SCALE GENOMIC DNA]</scope>
    <source>
        <strain evidence="2 3">EP1-55-1</strain>
    </source>
</reference>
<feature type="domain" description="Transposase IS200-like" evidence="1">
    <location>
        <begin position="13"/>
        <end position="135"/>
    </location>
</feature>
<gene>
    <name evidence="2" type="ORF">SAMN05216234_1099</name>
</gene>
<name>A0A1I5N8G1_9BACT</name>
<dbReference type="InterPro" id="IPR002686">
    <property type="entry name" value="Transposase_17"/>
</dbReference>
<dbReference type="Proteomes" id="UP000199227">
    <property type="component" value="Unassembled WGS sequence"/>
</dbReference>
<evidence type="ECO:0000313" key="3">
    <source>
        <dbReference type="Proteomes" id="UP000199227"/>
    </source>
</evidence>
<dbReference type="NCBIfam" id="NF033573">
    <property type="entry name" value="transpos_IS200"/>
    <property type="match status" value="1"/>
</dbReference>
<sequence>MDKTLYKKNRHAIFRLKYHLVVVSKFKRDVINEEIAKRLQEIAKEIFEEAWKCEITNIEFKPNYVHIAFETQPQVQLSKLVNNFKTVSSRLIRKEFKEDVKKYYFDKSYFWAPSYCLLSVGNNANVIIDEYVNNLVEE</sequence>
<dbReference type="Pfam" id="PF01797">
    <property type="entry name" value="Y1_Tnp"/>
    <property type="match status" value="1"/>
</dbReference>
<proteinExistence type="predicted"/>
<organism evidence="2 3">
    <name type="scientific">Hydrogenimonas thermophila</name>
    <dbReference type="NCBI Taxonomy" id="223786"/>
    <lineage>
        <taxon>Bacteria</taxon>
        <taxon>Pseudomonadati</taxon>
        <taxon>Campylobacterota</taxon>
        <taxon>Epsilonproteobacteria</taxon>
        <taxon>Campylobacterales</taxon>
        <taxon>Hydrogenimonadaceae</taxon>
        <taxon>Hydrogenimonas</taxon>
    </lineage>
</organism>
<dbReference type="EMBL" id="FOXB01000009">
    <property type="protein sequence ID" value="SFP17990.1"/>
    <property type="molecule type" value="Genomic_DNA"/>
</dbReference>
<evidence type="ECO:0000259" key="1">
    <source>
        <dbReference type="SMART" id="SM01321"/>
    </source>
</evidence>
<protein>
    <submittedName>
        <fullName evidence="2">Putative transposase</fullName>
    </submittedName>
</protein>
<dbReference type="Gene3D" id="3.30.70.1290">
    <property type="entry name" value="Transposase IS200-like"/>
    <property type="match status" value="1"/>
</dbReference>
<dbReference type="GO" id="GO:0004803">
    <property type="term" value="F:transposase activity"/>
    <property type="evidence" value="ECO:0007669"/>
    <property type="project" value="InterPro"/>
</dbReference>
<dbReference type="STRING" id="223786.SAMN05216234_1099"/>
<dbReference type="AlphaFoldDB" id="A0A1I5N8G1"/>
<dbReference type="SMART" id="SM01321">
    <property type="entry name" value="Y1_Tnp"/>
    <property type="match status" value="1"/>
</dbReference>
<dbReference type="GO" id="GO:0003677">
    <property type="term" value="F:DNA binding"/>
    <property type="evidence" value="ECO:0007669"/>
    <property type="project" value="InterPro"/>
</dbReference>
<evidence type="ECO:0000313" key="2">
    <source>
        <dbReference type="EMBL" id="SFP17990.1"/>
    </source>
</evidence>
<dbReference type="InterPro" id="IPR036515">
    <property type="entry name" value="Transposase_17_sf"/>
</dbReference>